<accession>A0A830D4H9</accession>
<dbReference type="NCBIfam" id="TIGR01614">
    <property type="entry name" value="PME_inhib"/>
    <property type="match status" value="1"/>
</dbReference>
<dbReference type="PANTHER" id="PTHR31080">
    <property type="entry name" value="PECTINESTERASE INHIBITOR-LIKE"/>
    <property type="match status" value="1"/>
</dbReference>
<dbReference type="SUPFAM" id="SSF101148">
    <property type="entry name" value="Plant invertase/pectin methylesterase inhibitor"/>
    <property type="match status" value="1"/>
</dbReference>
<feature type="signal peptide" evidence="2">
    <location>
        <begin position="1"/>
        <end position="24"/>
    </location>
</feature>
<proteinExistence type="predicted"/>
<dbReference type="OrthoDB" id="1430376at2759"/>
<feature type="chain" id="PRO_5032439883" evidence="2">
    <location>
        <begin position="25"/>
        <end position="204"/>
    </location>
</feature>
<dbReference type="GO" id="GO:0004857">
    <property type="term" value="F:enzyme inhibitor activity"/>
    <property type="evidence" value="ECO:0007669"/>
    <property type="project" value="InterPro"/>
</dbReference>
<dbReference type="CDD" id="cd15798">
    <property type="entry name" value="PMEI-like_3"/>
    <property type="match status" value="1"/>
</dbReference>
<dbReference type="Gene3D" id="1.20.140.40">
    <property type="entry name" value="Invertase/pectin methylesterase inhibitor family protein"/>
    <property type="match status" value="1"/>
</dbReference>
<keyword evidence="1 2" id="KW-0732">Signal</keyword>
<organism evidence="4 5">
    <name type="scientific">Phtheirospermum japonicum</name>
    <dbReference type="NCBI Taxonomy" id="374723"/>
    <lineage>
        <taxon>Eukaryota</taxon>
        <taxon>Viridiplantae</taxon>
        <taxon>Streptophyta</taxon>
        <taxon>Embryophyta</taxon>
        <taxon>Tracheophyta</taxon>
        <taxon>Spermatophyta</taxon>
        <taxon>Magnoliopsida</taxon>
        <taxon>eudicotyledons</taxon>
        <taxon>Gunneridae</taxon>
        <taxon>Pentapetalae</taxon>
        <taxon>asterids</taxon>
        <taxon>lamiids</taxon>
        <taxon>Lamiales</taxon>
        <taxon>Orobanchaceae</taxon>
        <taxon>Orobanchaceae incertae sedis</taxon>
        <taxon>Phtheirospermum</taxon>
    </lineage>
</organism>
<evidence type="ECO:0000313" key="4">
    <source>
        <dbReference type="EMBL" id="GFQ03144.1"/>
    </source>
</evidence>
<evidence type="ECO:0000256" key="2">
    <source>
        <dbReference type="SAM" id="SignalP"/>
    </source>
</evidence>
<evidence type="ECO:0000259" key="3">
    <source>
        <dbReference type="SMART" id="SM00856"/>
    </source>
</evidence>
<evidence type="ECO:0000313" key="5">
    <source>
        <dbReference type="Proteomes" id="UP000653305"/>
    </source>
</evidence>
<protein>
    <submittedName>
        <fullName evidence="4">21 kDa protein</fullName>
    </submittedName>
</protein>
<dbReference type="SMART" id="SM00856">
    <property type="entry name" value="PMEI"/>
    <property type="match status" value="1"/>
</dbReference>
<reference evidence="4" key="1">
    <citation type="submission" date="2020-07" db="EMBL/GenBank/DDBJ databases">
        <title>Ethylene signaling mediates host invasion by parasitic plants.</title>
        <authorList>
            <person name="Yoshida S."/>
        </authorList>
    </citation>
    <scope>NUCLEOTIDE SEQUENCE</scope>
    <source>
        <strain evidence="4">Okayama</strain>
    </source>
</reference>
<dbReference type="AlphaFoldDB" id="A0A830D4H9"/>
<dbReference type="PANTHER" id="PTHR31080:SF296">
    <property type="entry name" value="OS05G0360900 PROTEIN"/>
    <property type="match status" value="1"/>
</dbReference>
<dbReference type="InterPro" id="IPR035513">
    <property type="entry name" value="Invertase/methylesterase_inhib"/>
</dbReference>
<dbReference type="EMBL" id="BMAC01000804">
    <property type="protein sequence ID" value="GFQ03144.1"/>
    <property type="molecule type" value="Genomic_DNA"/>
</dbReference>
<dbReference type="Pfam" id="PF04043">
    <property type="entry name" value="PMEI"/>
    <property type="match status" value="1"/>
</dbReference>
<feature type="domain" description="Pectinesterase inhibitor" evidence="3">
    <location>
        <begin position="35"/>
        <end position="196"/>
    </location>
</feature>
<evidence type="ECO:0000256" key="1">
    <source>
        <dbReference type="ARBA" id="ARBA00022729"/>
    </source>
</evidence>
<dbReference type="InterPro" id="IPR006501">
    <property type="entry name" value="Pectinesterase_inhib_dom"/>
</dbReference>
<gene>
    <name evidence="4" type="ORF">PHJA_002458200</name>
</gene>
<name>A0A830D4H9_9LAMI</name>
<dbReference type="Proteomes" id="UP000653305">
    <property type="component" value="Unassembled WGS sequence"/>
</dbReference>
<keyword evidence="5" id="KW-1185">Reference proteome</keyword>
<sequence>MNSLIILTNLIITIIILVVTSSSAAVGNNNKKLNFASEFINSTCNCTEHQVLCRWSLAPYALLLLEKPCHLAYVAVNVTLADAKNVSQYVRELKRQSGNNATVAAALDDCADNMDGVVDEIQESLNQTRWLSANNKSQGREDFEFHVGNLETWMSAALTDEDTCADEMEDLDEPLRSHVGYGTSRVQRLVSNALALINTTYFGK</sequence>
<dbReference type="InterPro" id="IPR051955">
    <property type="entry name" value="PME_Inhibitor"/>
</dbReference>
<comment type="caution">
    <text evidence="4">The sequence shown here is derived from an EMBL/GenBank/DDBJ whole genome shotgun (WGS) entry which is preliminary data.</text>
</comment>